<accession>A0A1G8BS21</accession>
<protein>
    <recommendedName>
        <fullName evidence="3">DUF4440 domain-containing protein</fullName>
    </recommendedName>
</protein>
<evidence type="ECO:0008006" key="3">
    <source>
        <dbReference type="Google" id="ProtNLM"/>
    </source>
</evidence>
<dbReference type="InterPro" id="IPR045596">
    <property type="entry name" value="DUF6459"/>
</dbReference>
<dbReference type="RefSeq" id="WP_139186207.1">
    <property type="nucleotide sequence ID" value="NZ_FNDT01000001.1"/>
</dbReference>
<name>A0A1G8BS21_9MICC</name>
<dbReference type="Proteomes" id="UP000199258">
    <property type="component" value="Unassembled WGS sequence"/>
</dbReference>
<sequence>MSPLSHVRPASGATELARVSGAPRPVPVSAAVSAAREQTATVLPLARPPAPSPVPEIPPEVEAVARRVARGALEVMGGTRPLQQMSRLLDARSYERLQLRSNLIRSIHESHGGAATGNALRLHRNVIIRSVRICPITPNIFEGSVVAAEQKRARAIALRIERLRGQWRVTELQIG</sequence>
<evidence type="ECO:0000313" key="1">
    <source>
        <dbReference type="EMBL" id="SDH35884.1"/>
    </source>
</evidence>
<gene>
    <name evidence="1" type="ORF">SAMN04488693_10136</name>
</gene>
<dbReference type="OrthoDB" id="3731420at2"/>
<evidence type="ECO:0000313" key="2">
    <source>
        <dbReference type="Proteomes" id="UP000199258"/>
    </source>
</evidence>
<proteinExistence type="predicted"/>
<dbReference type="Pfam" id="PF20060">
    <property type="entry name" value="DUF6459"/>
    <property type="match status" value="1"/>
</dbReference>
<keyword evidence="2" id="KW-1185">Reference proteome</keyword>
<reference evidence="1 2" key="1">
    <citation type="submission" date="2016-10" db="EMBL/GenBank/DDBJ databases">
        <authorList>
            <person name="de Groot N.N."/>
        </authorList>
    </citation>
    <scope>NUCLEOTIDE SEQUENCE [LARGE SCALE GENOMIC DNA]</scope>
    <source>
        <strain evidence="1 2">NP_1H</strain>
    </source>
</reference>
<dbReference type="STRING" id="335973.SAMN04488693_10136"/>
<dbReference type="EMBL" id="FNDT01000001">
    <property type="protein sequence ID" value="SDH35884.1"/>
    <property type="molecule type" value="Genomic_DNA"/>
</dbReference>
<dbReference type="AlphaFoldDB" id="A0A1G8BS21"/>
<organism evidence="1 2">
    <name type="scientific">Arthrobacter subterraneus</name>
    <dbReference type="NCBI Taxonomy" id="335973"/>
    <lineage>
        <taxon>Bacteria</taxon>
        <taxon>Bacillati</taxon>
        <taxon>Actinomycetota</taxon>
        <taxon>Actinomycetes</taxon>
        <taxon>Micrococcales</taxon>
        <taxon>Micrococcaceae</taxon>
        <taxon>Arthrobacter</taxon>
    </lineage>
</organism>